<feature type="domain" description="DUF4982" evidence="4">
    <location>
        <begin position="43"/>
        <end position="100"/>
    </location>
</feature>
<dbReference type="InterPro" id="IPR013783">
    <property type="entry name" value="Ig-like_fold"/>
</dbReference>
<evidence type="ECO:0000256" key="1">
    <source>
        <dbReference type="ARBA" id="ARBA00007401"/>
    </source>
</evidence>
<proteinExistence type="inferred from homology"/>
<organism evidence="6 7">
    <name type="scientific">Alkalicoccobacillus plakortidis</name>
    <dbReference type="NCBI Taxonomy" id="444060"/>
    <lineage>
        <taxon>Bacteria</taxon>
        <taxon>Bacillati</taxon>
        <taxon>Bacillota</taxon>
        <taxon>Bacilli</taxon>
        <taxon>Bacillales</taxon>
        <taxon>Bacillaceae</taxon>
        <taxon>Alkalicoccobacillus</taxon>
    </lineage>
</organism>
<accession>A0ABT0XNZ8</accession>
<dbReference type="Proteomes" id="UP001203665">
    <property type="component" value="Unassembled WGS sequence"/>
</dbReference>
<dbReference type="RefSeq" id="WP_251611240.1">
    <property type="nucleotide sequence ID" value="NZ_JAMQJY010000004.1"/>
</dbReference>
<protein>
    <submittedName>
        <fullName evidence="6">DUF4982 domain-containing protein</fullName>
    </submittedName>
</protein>
<dbReference type="EMBL" id="JAMQJY010000004">
    <property type="protein sequence ID" value="MCM2677445.1"/>
    <property type="molecule type" value="Genomic_DNA"/>
</dbReference>
<feature type="domain" description="Glycoside hydrolase family 2" evidence="5">
    <location>
        <begin position="114"/>
        <end position="216"/>
    </location>
</feature>
<sequence length="306" mass="34759">MGKSNAPIHGSITPELYEESIYFKPWGWEPVERSYTFSSYENQKTRVDIYSDAEEVELFINGRSYGKKEAGWDHKYKTSFDIVYEPGTLQVVAYESGEEVGRDQLETAHDPISLKLETDRDEISSNYGDLSYIKMTILDSSGREIPYADHLITLQVEGQGELIAVGSADPLSTELFVENQRRLYKGKSLAIVRSTGKEGTFTVTATAEGIESQSVTVTCKETEKKYKEFIIEEKLTIYGFDMTVGELVENPVTKEIIQKHLPEFLSNPLLERAKRISFNQLIQFTPETILPKDKLKLIEAELKNVQ</sequence>
<evidence type="ECO:0000256" key="3">
    <source>
        <dbReference type="ARBA" id="ARBA00023295"/>
    </source>
</evidence>
<evidence type="ECO:0000313" key="6">
    <source>
        <dbReference type="EMBL" id="MCM2677445.1"/>
    </source>
</evidence>
<keyword evidence="2" id="KW-0378">Hydrolase</keyword>
<dbReference type="Gene3D" id="2.60.40.10">
    <property type="entry name" value="Immunoglobulins"/>
    <property type="match status" value="2"/>
</dbReference>
<dbReference type="PANTHER" id="PTHR42732">
    <property type="entry name" value="BETA-GALACTOSIDASE"/>
    <property type="match status" value="1"/>
</dbReference>
<reference evidence="6" key="1">
    <citation type="submission" date="2022-06" db="EMBL/GenBank/DDBJ databases">
        <title>Alkalicoccobacillus porphyridii sp. nov., isolated from a marine red alga, Porphyridium purpureum and reclassification of Shouchella plakortidis and Shouchella gibsonii as Alkalicoccobacillus plakortidis comb. nov. and Alkalicoccobacillus gibsonii comb. nov.</title>
        <authorList>
            <person name="Kim K.H."/>
            <person name="Lee J.K."/>
            <person name="Han D.M."/>
            <person name="Baek J.H."/>
            <person name="Jeon C.O."/>
        </authorList>
    </citation>
    <scope>NUCLEOTIDE SEQUENCE</scope>
    <source>
        <strain evidence="6">DSM 19153</strain>
    </source>
</reference>
<evidence type="ECO:0000256" key="2">
    <source>
        <dbReference type="ARBA" id="ARBA00022801"/>
    </source>
</evidence>
<keyword evidence="3" id="KW-0326">Glycosidase</keyword>
<evidence type="ECO:0000259" key="5">
    <source>
        <dbReference type="Pfam" id="PF18565"/>
    </source>
</evidence>
<comment type="caution">
    <text evidence="6">The sequence shown here is derived from an EMBL/GenBank/DDBJ whole genome shotgun (WGS) entry which is preliminary data.</text>
</comment>
<dbReference type="InterPro" id="IPR032311">
    <property type="entry name" value="DUF4982"/>
</dbReference>
<gene>
    <name evidence="6" type="ORF">NDM98_19690</name>
</gene>
<dbReference type="Pfam" id="PF18565">
    <property type="entry name" value="Glyco_hydro2_C5"/>
    <property type="match status" value="1"/>
</dbReference>
<comment type="similarity">
    <text evidence="1">Belongs to the glycosyl hydrolase 2 family.</text>
</comment>
<evidence type="ECO:0000259" key="4">
    <source>
        <dbReference type="Pfam" id="PF16355"/>
    </source>
</evidence>
<dbReference type="PANTHER" id="PTHR42732:SF1">
    <property type="entry name" value="BETA-MANNOSIDASE"/>
    <property type="match status" value="1"/>
</dbReference>
<name>A0ABT0XNZ8_9BACI</name>
<dbReference type="Pfam" id="PF16355">
    <property type="entry name" value="DUF4982"/>
    <property type="match status" value="1"/>
</dbReference>
<dbReference type="InterPro" id="IPR040605">
    <property type="entry name" value="Glyco_hydro2_dom5"/>
</dbReference>
<evidence type="ECO:0000313" key="7">
    <source>
        <dbReference type="Proteomes" id="UP001203665"/>
    </source>
</evidence>
<keyword evidence="7" id="KW-1185">Reference proteome</keyword>
<dbReference type="InterPro" id="IPR051913">
    <property type="entry name" value="GH2_Domain-Containing"/>
</dbReference>